<gene>
    <name evidence="1" type="ORF">DM860_013530</name>
</gene>
<protein>
    <submittedName>
        <fullName evidence="1">Uncharacterized protein</fullName>
    </submittedName>
</protein>
<keyword evidence="2" id="KW-1185">Reference proteome</keyword>
<name>A0A328EA41_9ASTE</name>
<dbReference type="PANTHER" id="PTHR31871:SF61">
    <property type="entry name" value="OS06G0705300 PROTEIN"/>
    <property type="match status" value="1"/>
</dbReference>
<dbReference type="EMBL" id="NQVE01000005">
    <property type="protein sequence ID" value="RAL54834.1"/>
    <property type="molecule type" value="Genomic_DNA"/>
</dbReference>
<dbReference type="Pfam" id="PF09713">
    <property type="entry name" value="A_thal_3526"/>
    <property type="match status" value="1"/>
</dbReference>
<dbReference type="AlphaFoldDB" id="A0A328EA41"/>
<dbReference type="InterPro" id="IPR006476">
    <property type="entry name" value="CHP01589_pln"/>
</dbReference>
<organism evidence="1 2">
    <name type="scientific">Cuscuta australis</name>
    <dbReference type="NCBI Taxonomy" id="267555"/>
    <lineage>
        <taxon>Eukaryota</taxon>
        <taxon>Viridiplantae</taxon>
        <taxon>Streptophyta</taxon>
        <taxon>Embryophyta</taxon>
        <taxon>Tracheophyta</taxon>
        <taxon>Spermatophyta</taxon>
        <taxon>Magnoliopsida</taxon>
        <taxon>eudicotyledons</taxon>
        <taxon>Gunneridae</taxon>
        <taxon>Pentapetalae</taxon>
        <taxon>asterids</taxon>
        <taxon>lamiids</taxon>
        <taxon>Solanales</taxon>
        <taxon>Convolvulaceae</taxon>
        <taxon>Cuscuteae</taxon>
        <taxon>Cuscuta</taxon>
        <taxon>Cuscuta subgen. Grammica</taxon>
        <taxon>Cuscuta sect. Cleistogrammica</taxon>
    </lineage>
</organism>
<evidence type="ECO:0000313" key="1">
    <source>
        <dbReference type="EMBL" id="RAL54834.1"/>
    </source>
</evidence>
<proteinExistence type="predicted"/>
<dbReference type="PANTHER" id="PTHR31871">
    <property type="entry name" value="OS02G0137100 PROTEIN"/>
    <property type="match status" value="1"/>
</dbReference>
<evidence type="ECO:0000313" key="2">
    <source>
        <dbReference type="Proteomes" id="UP000249390"/>
    </source>
</evidence>
<dbReference type="Proteomes" id="UP000249390">
    <property type="component" value="Unassembled WGS sequence"/>
</dbReference>
<reference evidence="1 2" key="1">
    <citation type="submission" date="2018-06" db="EMBL/GenBank/DDBJ databases">
        <title>The Genome of Cuscuta australis (Dodder) Provides Insight into the Evolution of Plant Parasitism.</title>
        <authorList>
            <person name="Liu H."/>
        </authorList>
    </citation>
    <scope>NUCLEOTIDE SEQUENCE [LARGE SCALE GENOMIC DNA]</scope>
    <source>
        <strain evidence="2">cv. Yunnan</strain>
        <tissue evidence="1">Vines</tissue>
    </source>
</reference>
<sequence>MSLISGRMITSLAKELGNVNGKGVGQRRGASTTKTKTKKWFGGFFFSKSRKDKVQHLIEYCLILKMTKGECIKVLSNRANIQPIITSTVWNELEKENEEFFEAYSQSLTKKDSPK</sequence>
<accession>A0A328EA41</accession>
<dbReference type="NCBIfam" id="TIGR01589">
    <property type="entry name" value="A_thal_3526"/>
    <property type="match status" value="1"/>
</dbReference>
<comment type="caution">
    <text evidence="1">The sequence shown here is derived from an EMBL/GenBank/DDBJ whole genome shotgun (WGS) entry which is preliminary data.</text>
</comment>